<dbReference type="AlphaFoldDB" id="A0A839HMH2"/>
<dbReference type="InterPro" id="IPR012902">
    <property type="entry name" value="N_methyl_site"/>
</dbReference>
<sequence>MPTSAPGSERGPVRQAARGFTLIELILVVAIIAIASSLASLALRDPAEARLEREAERLVALLEGMRAESRTLGLALRWQPLPARVDGADFRFLGLPPGMKPPPQAWLDQPAPEVRITRFDARGSQSPGQVLLGPEPIIGAQRIELRLDAQGIVVASDGLGPFRIESHGASR</sequence>
<comment type="subcellular location">
    <subcellularLocation>
        <location evidence="1">Membrane</location>
        <topology evidence="1">Single-pass membrane protein</topology>
    </subcellularLocation>
</comment>
<dbReference type="GO" id="GO:0016020">
    <property type="term" value="C:membrane"/>
    <property type="evidence" value="ECO:0007669"/>
    <property type="project" value="UniProtKB-SubCell"/>
</dbReference>
<dbReference type="InterPro" id="IPR002416">
    <property type="entry name" value="T2SS_protein-GspH"/>
</dbReference>
<feature type="transmembrane region" description="Helical" evidence="6">
    <location>
        <begin position="20"/>
        <end position="43"/>
    </location>
</feature>
<evidence type="ECO:0000256" key="1">
    <source>
        <dbReference type="ARBA" id="ARBA00004167"/>
    </source>
</evidence>
<evidence type="ECO:0000313" key="7">
    <source>
        <dbReference type="EMBL" id="MBB1162592.1"/>
    </source>
</evidence>
<protein>
    <submittedName>
        <fullName evidence="7">Prepilin-type N-terminal cleavage/methylation domain-containing protein</fullName>
    </submittedName>
</protein>
<evidence type="ECO:0000256" key="3">
    <source>
        <dbReference type="ARBA" id="ARBA00022692"/>
    </source>
</evidence>
<dbReference type="NCBIfam" id="TIGR02532">
    <property type="entry name" value="IV_pilin_GFxxxE"/>
    <property type="match status" value="1"/>
</dbReference>
<evidence type="ECO:0000256" key="5">
    <source>
        <dbReference type="ARBA" id="ARBA00023136"/>
    </source>
</evidence>
<evidence type="ECO:0000256" key="6">
    <source>
        <dbReference type="SAM" id="Phobius"/>
    </source>
</evidence>
<dbReference type="SUPFAM" id="SSF54523">
    <property type="entry name" value="Pili subunits"/>
    <property type="match status" value="1"/>
</dbReference>
<dbReference type="GO" id="GO:0015627">
    <property type="term" value="C:type II protein secretion system complex"/>
    <property type="evidence" value="ECO:0007669"/>
    <property type="project" value="InterPro"/>
</dbReference>
<proteinExistence type="predicted"/>
<keyword evidence="8" id="KW-1185">Reference proteome</keyword>
<evidence type="ECO:0000256" key="4">
    <source>
        <dbReference type="ARBA" id="ARBA00022989"/>
    </source>
</evidence>
<keyword evidence="5 6" id="KW-0472">Membrane</keyword>
<comment type="caution">
    <text evidence="7">The sequence shown here is derived from an EMBL/GenBank/DDBJ whole genome shotgun (WGS) entry which is preliminary data.</text>
</comment>
<dbReference type="Gene3D" id="3.30.700.10">
    <property type="entry name" value="Glycoprotein, Type 4 Pilin"/>
    <property type="match status" value="1"/>
</dbReference>
<dbReference type="EMBL" id="JACIVI010000004">
    <property type="protein sequence ID" value="MBB1162592.1"/>
    <property type="molecule type" value="Genomic_DNA"/>
</dbReference>
<evidence type="ECO:0000256" key="2">
    <source>
        <dbReference type="ARBA" id="ARBA00022481"/>
    </source>
</evidence>
<dbReference type="Pfam" id="PF07963">
    <property type="entry name" value="N_methyl"/>
    <property type="match status" value="1"/>
</dbReference>
<dbReference type="PRINTS" id="PR00885">
    <property type="entry name" value="BCTERIALGSPH"/>
</dbReference>
<gene>
    <name evidence="7" type="ORF">H4F90_11445</name>
</gene>
<dbReference type="RefSeq" id="WP_182664688.1">
    <property type="nucleotide sequence ID" value="NZ_JACIVI010000004.1"/>
</dbReference>
<dbReference type="InterPro" id="IPR045584">
    <property type="entry name" value="Pilin-like"/>
</dbReference>
<dbReference type="Proteomes" id="UP000586093">
    <property type="component" value="Unassembled WGS sequence"/>
</dbReference>
<dbReference type="GO" id="GO:0015628">
    <property type="term" value="P:protein secretion by the type II secretion system"/>
    <property type="evidence" value="ECO:0007669"/>
    <property type="project" value="InterPro"/>
</dbReference>
<reference evidence="7 8" key="1">
    <citation type="submission" date="2020-08" db="EMBL/GenBank/DDBJ databases">
        <title>Aquariorum lacteus gen. nov., sp. nov., a new member of the family Comamonadaceae, isolated from freshwater aquarium.</title>
        <authorList>
            <person name="Chun S.-J."/>
        </authorList>
    </citation>
    <scope>NUCLEOTIDE SEQUENCE [LARGE SCALE GENOMIC DNA]</scope>
    <source>
        <strain evidence="7 8">SJAQ100</strain>
    </source>
</reference>
<keyword evidence="2" id="KW-0488">Methylation</keyword>
<dbReference type="PROSITE" id="PS00409">
    <property type="entry name" value="PROKAR_NTER_METHYL"/>
    <property type="match status" value="1"/>
</dbReference>
<keyword evidence="3 6" id="KW-0812">Transmembrane</keyword>
<accession>A0A839HMH2</accession>
<organism evidence="7 8">
    <name type="scientific">Aquariibacter albus</name>
    <dbReference type="NCBI Taxonomy" id="2759899"/>
    <lineage>
        <taxon>Bacteria</taxon>
        <taxon>Pseudomonadati</taxon>
        <taxon>Pseudomonadota</taxon>
        <taxon>Betaproteobacteria</taxon>
        <taxon>Burkholderiales</taxon>
        <taxon>Sphaerotilaceae</taxon>
        <taxon>Aquariibacter</taxon>
    </lineage>
</organism>
<evidence type="ECO:0000313" key="8">
    <source>
        <dbReference type="Proteomes" id="UP000586093"/>
    </source>
</evidence>
<name>A0A839HMH2_9BURK</name>
<keyword evidence="4 6" id="KW-1133">Transmembrane helix</keyword>